<keyword evidence="3" id="KW-1185">Reference proteome</keyword>
<evidence type="ECO:0000313" key="3">
    <source>
        <dbReference type="Proteomes" id="UP000287872"/>
    </source>
</evidence>
<accession>A0A401UNR4</accession>
<name>A0A401UNR4_9CLOT</name>
<protein>
    <submittedName>
        <fullName evidence="2">Uncharacterized protein</fullName>
    </submittedName>
</protein>
<evidence type="ECO:0000256" key="1">
    <source>
        <dbReference type="SAM" id="MobiDB-lite"/>
    </source>
</evidence>
<dbReference type="AlphaFoldDB" id="A0A401UNR4"/>
<gene>
    <name evidence="2" type="ORF">Ctaglu_27990</name>
</gene>
<evidence type="ECO:0000313" key="2">
    <source>
        <dbReference type="EMBL" id="GCD11176.1"/>
    </source>
</evidence>
<dbReference type="Proteomes" id="UP000287872">
    <property type="component" value="Unassembled WGS sequence"/>
</dbReference>
<proteinExistence type="predicted"/>
<sequence>MILKYIKEVINMAKKGGEKKSGSKDTKDKTQKKNQKGNTVG</sequence>
<feature type="region of interest" description="Disordered" evidence="1">
    <location>
        <begin position="14"/>
        <end position="41"/>
    </location>
</feature>
<reference evidence="2 3" key="1">
    <citation type="submission" date="2018-11" db="EMBL/GenBank/DDBJ databases">
        <title>Genome sequencing and assembly of Clostridium tagluense strain A121.</title>
        <authorList>
            <person name="Murakami T."/>
            <person name="Segawa T."/>
            <person name="Shcherbakova V.A."/>
            <person name="Mori H."/>
            <person name="Yoshimura Y."/>
        </authorList>
    </citation>
    <scope>NUCLEOTIDE SEQUENCE [LARGE SCALE GENOMIC DNA]</scope>
    <source>
        <strain evidence="2 3">A121</strain>
    </source>
</reference>
<feature type="compositionally biased region" description="Basic and acidic residues" evidence="1">
    <location>
        <begin position="15"/>
        <end position="31"/>
    </location>
</feature>
<organism evidence="2 3">
    <name type="scientific">Clostridium tagluense</name>
    <dbReference type="NCBI Taxonomy" id="360422"/>
    <lineage>
        <taxon>Bacteria</taxon>
        <taxon>Bacillati</taxon>
        <taxon>Bacillota</taxon>
        <taxon>Clostridia</taxon>
        <taxon>Eubacteriales</taxon>
        <taxon>Clostridiaceae</taxon>
        <taxon>Clostridium</taxon>
    </lineage>
</organism>
<dbReference type="EMBL" id="BHYK01000015">
    <property type="protein sequence ID" value="GCD11176.1"/>
    <property type="molecule type" value="Genomic_DNA"/>
</dbReference>
<comment type="caution">
    <text evidence="2">The sequence shown here is derived from an EMBL/GenBank/DDBJ whole genome shotgun (WGS) entry which is preliminary data.</text>
</comment>